<reference evidence="1" key="2">
    <citation type="submission" date="2022-06" db="UniProtKB">
        <authorList>
            <consortium name="EnsemblMetazoa"/>
        </authorList>
    </citation>
    <scope>IDENTIFICATION</scope>
    <source>
        <strain evidence="1">DF5081</strain>
    </source>
</reference>
<evidence type="ECO:0008006" key="3">
    <source>
        <dbReference type="Google" id="ProtNLM"/>
    </source>
</evidence>
<evidence type="ECO:0000313" key="1">
    <source>
        <dbReference type="EnsemblMetazoa" id="CJA28353a.1"/>
    </source>
</evidence>
<proteinExistence type="predicted"/>
<protein>
    <recommendedName>
        <fullName evidence="3">MULE transposase domain-containing protein</fullName>
    </recommendedName>
</protein>
<accession>A0A8R1I813</accession>
<dbReference type="AlphaFoldDB" id="A0A8R1I813"/>
<sequence>MASAKRTSGRFVVVRDHHAHDPNSGLASSKLAKLDIKNNAMSTNLTPRELLFDAKTKFGSIPVDMAGSLDALNRMIYRTRTKNASDVNNANMIDPIFTGEMRETNDLDLEGAQQKAIKDSFPSINEHFCLFHVTQAWRRKLEKLGIYRDTFFGKELYEFWTLLKSMPFVPLADVGKTFEEVVNLLPIMKTPKQKQFEEYLRTYYFGPRPNLSFPPQLWNVVESSIRHLPRTNNSVEASHRNLDVSKTDGVFFKYFFF</sequence>
<evidence type="ECO:0000313" key="2">
    <source>
        <dbReference type="Proteomes" id="UP000005237"/>
    </source>
</evidence>
<keyword evidence="2" id="KW-1185">Reference proteome</keyword>
<reference evidence="2" key="1">
    <citation type="submission" date="2010-08" db="EMBL/GenBank/DDBJ databases">
        <authorList>
            <consortium name="Caenorhabditis japonica Sequencing Consortium"/>
            <person name="Wilson R.K."/>
        </authorList>
    </citation>
    <scope>NUCLEOTIDE SEQUENCE [LARGE SCALE GENOMIC DNA]</scope>
    <source>
        <strain evidence="2">DF5081</strain>
    </source>
</reference>
<organism evidence="1 2">
    <name type="scientific">Caenorhabditis japonica</name>
    <dbReference type="NCBI Taxonomy" id="281687"/>
    <lineage>
        <taxon>Eukaryota</taxon>
        <taxon>Metazoa</taxon>
        <taxon>Ecdysozoa</taxon>
        <taxon>Nematoda</taxon>
        <taxon>Chromadorea</taxon>
        <taxon>Rhabditida</taxon>
        <taxon>Rhabditina</taxon>
        <taxon>Rhabditomorpha</taxon>
        <taxon>Rhabditoidea</taxon>
        <taxon>Rhabditidae</taxon>
        <taxon>Peloderinae</taxon>
        <taxon>Caenorhabditis</taxon>
    </lineage>
</organism>
<dbReference type="EnsemblMetazoa" id="CJA28353a.1">
    <property type="protein sequence ID" value="CJA28353a.1"/>
    <property type="gene ID" value="WBGene00183927"/>
</dbReference>
<name>A0A8R1I813_CAEJA</name>
<dbReference type="Proteomes" id="UP000005237">
    <property type="component" value="Unassembled WGS sequence"/>
</dbReference>